<reference evidence="1" key="1">
    <citation type="submission" date="2020-05" db="EMBL/GenBank/DDBJ databases">
        <authorList>
            <person name="Chiriac C."/>
            <person name="Salcher M."/>
            <person name="Ghai R."/>
            <person name="Kavagutti S V."/>
        </authorList>
    </citation>
    <scope>NUCLEOTIDE SEQUENCE</scope>
</reference>
<dbReference type="EMBL" id="CAFBLX010000276">
    <property type="protein sequence ID" value="CAB4912004.1"/>
    <property type="molecule type" value="Genomic_DNA"/>
</dbReference>
<sequence length="315" mass="32218">MGTALVRVDRVGEGVHRFGVTSVPLHGDLDLVALTLAGEADDRVVNRGLGAVDVLDEVHETVGVVVRPLAHLGRLRRCGVGLLFLGGFRCLGGLAEFLLGRVGGRHSLVGEVDGQSLVEERHLLQATVHGLEAVIEGLEDLAVGPEPHRGAGLRGVADGLEWAGLGVIVRLLVAVTVTRDLQFDLGRECVHDGDTDAVQTAGDGVGVGVELATGVQLGHDDLDGGNTGGVHGDGDAAAVVLDLDAAVFVDGDVDGGGVAGHGLVDGVVDDLPDQVVQASFTGGTDVHTGPLTDCFQALEDRDGRSAVILAVLTVT</sequence>
<dbReference type="AlphaFoldDB" id="A0A6J7GXV5"/>
<protein>
    <submittedName>
        <fullName evidence="1">Unannotated protein</fullName>
    </submittedName>
</protein>
<name>A0A6J7GXV5_9ZZZZ</name>
<accession>A0A6J7GXV5</accession>
<evidence type="ECO:0000313" key="1">
    <source>
        <dbReference type="EMBL" id="CAB4912004.1"/>
    </source>
</evidence>
<organism evidence="1">
    <name type="scientific">freshwater metagenome</name>
    <dbReference type="NCBI Taxonomy" id="449393"/>
    <lineage>
        <taxon>unclassified sequences</taxon>
        <taxon>metagenomes</taxon>
        <taxon>ecological metagenomes</taxon>
    </lineage>
</organism>
<gene>
    <name evidence="1" type="ORF">UFOPK3472_03094</name>
</gene>
<proteinExistence type="predicted"/>